<name>A0AAI9ZAN7_9PEZI</name>
<sequence>MFSQIPQLGVIGEGWGGASGRGRPRLLLLLSPAGPEDEMVRRTDTYKGDMRRKREVDLGSFLTRSTCQERGSARPCIYNALDPFQGTMEARRHVYPEPRRQDAPPRPHRFDFQVFRLVGSNFQLIDAIDHEESACIPWRTSSPASWLPPFITSPSCPIYRPCGAICSALRPLCMPNQLGEAYIQSVGWNRTSIPTSTQQDLVLSPRASLFTTSGYAAAAMYCAEVRDALEPFSNNHPGPMYGMQVPSMSWVVHTGLDTFGRLKMPQGSKKWSS</sequence>
<proteinExistence type="predicted"/>
<dbReference type="Proteomes" id="UP001240678">
    <property type="component" value="Unassembled WGS sequence"/>
</dbReference>
<organism evidence="1 2">
    <name type="scientific">Colletotrichum costaricense</name>
    <dbReference type="NCBI Taxonomy" id="1209916"/>
    <lineage>
        <taxon>Eukaryota</taxon>
        <taxon>Fungi</taxon>
        <taxon>Dikarya</taxon>
        <taxon>Ascomycota</taxon>
        <taxon>Pezizomycotina</taxon>
        <taxon>Sordariomycetes</taxon>
        <taxon>Hypocreomycetidae</taxon>
        <taxon>Glomerellales</taxon>
        <taxon>Glomerellaceae</taxon>
        <taxon>Colletotrichum</taxon>
        <taxon>Colletotrichum acutatum species complex</taxon>
    </lineage>
</organism>
<keyword evidence="2" id="KW-1185">Reference proteome</keyword>
<accession>A0AAI9ZAN7</accession>
<evidence type="ECO:0000313" key="1">
    <source>
        <dbReference type="EMBL" id="KAK1539654.1"/>
    </source>
</evidence>
<dbReference type="AlphaFoldDB" id="A0AAI9ZAN7"/>
<dbReference type="GeneID" id="85332711"/>
<reference evidence="1 2" key="1">
    <citation type="submission" date="2016-10" db="EMBL/GenBank/DDBJ databases">
        <title>The genome sequence of Colletotrichum fioriniae PJ7.</title>
        <authorList>
            <person name="Baroncelli R."/>
        </authorList>
    </citation>
    <scope>NUCLEOTIDE SEQUENCE [LARGE SCALE GENOMIC DNA]</scope>
    <source>
        <strain evidence="1 2">IMI 309622</strain>
    </source>
</reference>
<dbReference type="RefSeq" id="XP_060320602.1">
    <property type="nucleotide sequence ID" value="XM_060449164.1"/>
</dbReference>
<gene>
    <name evidence="1" type="ORF">CCOS01_00968</name>
</gene>
<comment type="caution">
    <text evidence="1">The sequence shown here is derived from an EMBL/GenBank/DDBJ whole genome shotgun (WGS) entry which is preliminary data.</text>
</comment>
<evidence type="ECO:0000313" key="2">
    <source>
        <dbReference type="Proteomes" id="UP001240678"/>
    </source>
</evidence>
<protein>
    <submittedName>
        <fullName evidence="1">Uncharacterized protein</fullName>
    </submittedName>
</protein>
<dbReference type="EMBL" id="MOOE01000001">
    <property type="protein sequence ID" value="KAK1539654.1"/>
    <property type="molecule type" value="Genomic_DNA"/>
</dbReference>